<keyword evidence="2 9" id="KW-0813">Transport</keyword>
<dbReference type="GO" id="GO:0055085">
    <property type="term" value="P:transmembrane transport"/>
    <property type="evidence" value="ECO:0007669"/>
    <property type="project" value="InterPro"/>
</dbReference>
<dbReference type="RefSeq" id="WP_159526462.1">
    <property type="nucleotide sequence ID" value="NZ_WUUU01000073.1"/>
</dbReference>
<dbReference type="GO" id="GO:0005886">
    <property type="term" value="C:plasma membrane"/>
    <property type="evidence" value="ECO:0007669"/>
    <property type="project" value="UniProtKB-SubCell"/>
</dbReference>
<feature type="domain" description="ABC transmembrane type-1" evidence="10">
    <location>
        <begin position="187"/>
        <end position="380"/>
    </location>
</feature>
<name>A0A6B0SN50_9EURY</name>
<dbReference type="OrthoDB" id="312811at2157"/>
<evidence type="ECO:0000256" key="8">
    <source>
        <dbReference type="ARBA" id="ARBA00023136"/>
    </source>
</evidence>
<comment type="caution">
    <text evidence="11">The sequence shown here is derived from an EMBL/GenBank/DDBJ whole genome shotgun (WGS) entry which is preliminary data.</text>
</comment>
<dbReference type="InterPro" id="IPR035906">
    <property type="entry name" value="MetI-like_sf"/>
</dbReference>
<keyword evidence="3" id="KW-1003">Cell membrane</keyword>
<keyword evidence="6" id="KW-0653">Protein transport</keyword>
<dbReference type="Proteomes" id="UP000471521">
    <property type="component" value="Unassembled WGS sequence"/>
</dbReference>
<feature type="transmembrane region" description="Helical" evidence="9">
    <location>
        <begin position="66"/>
        <end position="85"/>
    </location>
</feature>
<keyword evidence="12" id="KW-1185">Reference proteome</keyword>
<comment type="subcellular location">
    <subcellularLocation>
        <location evidence="1 9">Cell membrane</location>
        <topology evidence="1 9">Multi-pass membrane protein</topology>
    </subcellularLocation>
</comment>
<dbReference type="PANTHER" id="PTHR43386:SF24">
    <property type="entry name" value="OLIGOPEPTIDE TRANSPORT SYSTEM PERMEASE PROTEIN AMID"/>
    <property type="match status" value="1"/>
</dbReference>
<dbReference type="Pfam" id="PF00528">
    <property type="entry name" value="BPD_transp_1"/>
    <property type="match status" value="1"/>
</dbReference>
<feature type="transmembrane region" description="Helical" evidence="9">
    <location>
        <begin position="359"/>
        <end position="379"/>
    </location>
</feature>
<dbReference type="PANTHER" id="PTHR43386">
    <property type="entry name" value="OLIGOPEPTIDE TRANSPORT SYSTEM PERMEASE PROTEIN APPC"/>
    <property type="match status" value="1"/>
</dbReference>
<evidence type="ECO:0000256" key="7">
    <source>
        <dbReference type="ARBA" id="ARBA00022989"/>
    </source>
</evidence>
<evidence type="ECO:0000313" key="11">
    <source>
        <dbReference type="EMBL" id="MXR20953.1"/>
    </source>
</evidence>
<feature type="transmembrane region" description="Helical" evidence="9">
    <location>
        <begin position="97"/>
        <end position="119"/>
    </location>
</feature>
<feature type="transmembrane region" description="Helical" evidence="9">
    <location>
        <begin position="28"/>
        <end position="46"/>
    </location>
</feature>
<evidence type="ECO:0000256" key="4">
    <source>
        <dbReference type="ARBA" id="ARBA00022692"/>
    </source>
</evidence>
<dbReference type="PROSITE" id="PS50928">
    <property type="entry name" value="ABC_TM1"/>
    <property type="match status" value="1"/>
</dbReference>
<dbReference type="SUPFAM" id="SSF161098">
    <property type="entry name" value="MetI-like"/>
    <property type="match status" value="1"/>
</dbReference>
<evidence type="ECO:0000256" key="3">
    <source>
        <dbReference type="ARBA" id="ARBA00022475"/>
    </source>
</evidence>
<dbReference type="GO" id="GO:0015833">
    <property type="term" value="P:peptide transport"/>
    <property type="evidence" value="ECO:0007669"/>
    <property type="project" value="UniProtKB-KW"/>
</dbReference>
<organism evidence="11 12">
    <name type="scientific">Halobacterium bonnevillei</name>
    <dbReference type="NCBI Taxonomy" id="2692200"/>
    <lineage>
        <taxon>Archaea</taxon>
        <taxon>Methanobacteriati</taxon>
        <taxon>Methanobacteriota</taxon>
        <taxon>Stenosarchaea group</taxon>
        <taxon>Halobacteria</taxon>
        <taxon>Halobacteriales</taxon>
        <taxon>Halobacteriaceae</taxon>
        <taxon>Halobacterium</taxon>
    </lineage>
</organism>
<comment type="similarity">
    <text evidence="9">Belongs to the binding-protein-dependent transport system permease family.</text>
</comment>
<keyword evidence="5" id="KW-0571">Peptide transport</keyword>
<protein>
    <submittedName>
        <fullName evidence="11">ABC transporter permease subunit</fullName>
    </submittedName>
</protein>
<keyword evidence="8 9" id="KW-0472">Membrane</keyword>
<dbReference type="AlphaFoldDB" id="A0A6B0SN50"/>
<sequence length="394" mass="43001">MPSTGADAPRFTTVDWADEASGLPRVQVRTVGFVVALLALAALFAYDYSVSPNSLVWSWDLTRMDWLSLLAGVVGVRYGVVPLVVDRDRTTRYVAALGRQPAAVLSFAYLFAFAVLGILGPETFGYATADFTRELQPPVYTSVNADPFVNYACIGDMVNERCHGTWKYPLGTTRVGEDVAKFVVYGMHIALKLALSAGILMVLVATAVGTAAGYFGGWIDDVLMWYVDIQQTIPAVVVYIIVAYTFLDDGLFTLALVFGLFDWGGIARLLRSETLKRRSSGYVRAARSAGASHLHVLRKHVVPNAADTIVTALTRQIPVLILIQVALSYLQLNTVNLRSLGEVLTRGLSTNPVPWFQRWWVMGSVVVFLVVTVVAFNLLGDAIGDVLDGQTEVR</sequence>
<feature type="transmembrane region" description="Helical" evidence="9">
    <location>
        <begin position="193"/>
        <end position="216"/>
    </location>
</feature>
<evidence type="ECO:0000259" key="10">
    <source>
        <dbReference type="PROSITE" id="PS50928"/>
    </source>
</evidence>
<keyword evidence="7 9" id="KW-1133">Transmembrane helix</keyword>
<dbReference type="Gene3D" id="1.10.3720.10">
    <property type="entry name" value="MetI-like"/>
    <property type="match status" value="1"/>
</dbReference>
<reference evidence="11 12" key="1">
    <citation type="submission" date="2019-12" db="EMBL/GenBank/DDBJ databases">
        <title>Isolation and characterization of three novel carbon monoxide-oxidizing members of Halobacteria from salione crusts and soils.</title>
        <authorList>
            <person name="Myers M.R."/>
            <person name="King G.M."/>
        </authorList>
    </citation>
    <scope>NUCLEOTIDE SEQUENCE [LARGE SCALE GENOMIC DNA]</scope>
    <source>
        <strain evidence="11 12">PCN9</strain>
    </source>
</reference>
<dbReference type="CDD" id="cd06261">
    <property type="entry name" value="TM_PBP2"/>
    <property type="match status" value="1"/>
</dbReference>
<dbReference type="InterPro" id="IPR050366">
    <property type="entry name" value="BP-dependent_transpt_permease"/>
</dbReference>
<proteinExistence type="inferred from homology"/>
<evidence type="ECO:0000256" key="6">
    <source>
        <dbReference type="ARBA" id="ARBA00022927"/>
    </source>
</evidence>
<evidence type="ECO:0000256" key="5">
    <source>
        <dbReference type="ARBA" id="ARBA00022856"/>
    </source>
</evidence>
<dbReference type="EMBL" id="WUUU01000073">
    <property type="protein sequence ID" value="MXR20953.1"/>
    <property type="molecule type" value="Genomic_DNA"/>
</dbReference>
<evidence type="ECO:0000256" key="9">
    <source>
        <dbReference type="RuleBase" id="RU363032"/>
    </source>
</evidence>
<evidence type="ECO:0000313" key="12">
    <source>
        <dbReference type="Proteomes" id="UP000471521"/>
    </source>
</evidence>
<evidence type="ECO:0000256" key="1">
    <source>
        <dbReference type="ARBA" id="ARBA00004651"/>
    </source>
</evidence>
<evidence type="ECO:0000256" key="2">
    <source>
        <dbReference type="ARBA" id="ARBA00022448"/>
    </source>
</evidence>
<dbReference type="InterPro" id="IPR000515">
    <property type="entry name" value="MetI-like"/>
</dbReference>
<dbReference type="GO" id="GO:0015031">
    <property type="term" value="P:protein transport"/>
    <property type="evidence" value="ECO:0007669"/>
    <property type="project" value="UniProtKB-KW"/>
</dbReference>
<keyword evidence="4 9" id="KW-0812">Transmembrane</keyword>
<accession>A0A6B0SN50</accession>
<gene>
    <name evidence="11" type="ORF">GRX66_10185</name>
</gene>